<name>A0AAV9R996_9TELE</name>
<gene>
    <name evidence="1" type="ORF">CRENBAI_009769</name>
</gene>
<organism evidence="1 2">
    <name type="scientific">Crenichthys baileyi</name>
    <name type="common">White River springfish</name>
    <dbReference type="NCBI Taxonomy" id="28760"/>
    <lineage>
        <taxon>Eukaryota</taxon>
        <taxon>Metazoa</taxon>
        <taxon>Chordata</taxon>
        <taxon>Craniata</taxon>
        <taxon>Vertebrata</taxon>
        <taxon>Euteleostomi</taxon>
        <taxon>Actinopterygii</taxon>
        <taxon>Neopterygii</taxon>
        <taxon>Teleostei</taxon>
        <taxon>Neoteleostei</taxon>
        <taxon>Acanthomorphata</taxon>
        <taxon>Ovalentaria</taxon>
        <taxon>Atherinomorphae</taxon>
        <taxon>Cyprinodontiformes</taxon>
        <taxon>Goodeidae</taxon>
        <taxon>Crenichthys</taxon>
    </lineage>
</organism>
<proteinExistence type="predicted"/>
<sequence length="85" mass="9753">TLHAAQQAPLSLPSLPSALCNGHFDDSCHDRPRKETVKLFQDGKEFEKLEICLIQEDEKIHIPIEDLRRNPRADKRWFGSPSFPS</sequence>
<dbReference type="AlphaFoldDB" id="A0AAV9R996"/>
<dbReference type="EMBL" id="JAHHUM010002207">
    <property type="protein sequence ID" value="KAK5605583.1"/>
    <property type="molecule type" value="Genomic_DNA"/>
</dbReference>
<keyword evidence="2" id="KW-1185">Reference proteome</keyword>
<evidence type="ECO:0000313" key="1">
    <source>
        <dbReference type="EMBL" id="KAK5605583.1"/>
    </source>
</evidence>
<feature type="non-terminal residue" evidence="1">
    <location>
        <position position="1"/>
    </location>
</feature>
<accession>A0AAV9R996</accession>
<reference evidence="1 2" key="1">
    <citation type="submission" date="2021-06" db="EMBL/GenBank/DDBJ databases">
        <authorList>
            <person name="Palmer J.M."/>
        </authorList>
    </citation>
    <scope>NUCLEOTIDE SEQUENCE [LARGE SCALE GENOMIC DNA]</scope>
    <source>
        <strain evidence="1 2">MEX-2019</strain>
        <tissue evidence="1">Muscle</tissue>
    </source>
</reference>
<protein>
    <submittedName>
        <fullName evidence="1">Uncharacterized protein</fullName>
    </submittedName>
</protein>
<comment type="caution">
    <text evidence="1">The sequence shown here is derived from an EMBL/GenBank/DDBJ whole genome shotgun (WGS) entry which is preliminary data.</text>
</comment>
<dbReference type="Proteomes" id="UP001311232">
    <property type="component" value="Unassembled WGS sequence"/>
</dbReference>
<evidence type="ECO:0000313" key="2">
    <source>
        <dbReference type="Proteomes" id="UP001311232"/>
    </source>
</evidence>